<organism evidence="7">
    <name type="scientific">bioreactor metagenome</name>
    <dbReference type="NCBI Taxonomy" id="1076179"/>
    <lineage>
        <taxon>unclassified sequences</taxon>
        <taxon>metagenomes</taxon>
        <taxon>ecological metagenomes</taxon>
    </lineage>
</organism>
<dbReference type="InterPro" id="IPR036291">
    <property type="entry name" value="NAD(P)-bd_dom_sf"/>
</dbReference>
<keyword evidence="2" id="KW-0028">Amino-acid biosynthesis</keyword>
<dbReference type="Pfam" id="PF02826">
    <property type="entry name" value="2-Hacid_dh_C"/>
    <property type="match status" value="1"/>
</dbReference>
<feature type="domain" description="D-isomer specific 2-hydroxyacid dehydrogenase NAD-binding" evidence="6">
    <location>
        <begin position="113"/>
        <end position="291"/>
    </location>
</feature>
<comment type="caution">
    <text evidence="7">The sequence shown here is derived from an EMBL/GenBank/DDBJ whole genome shotgun (WGS) entry which is preliminary data.</text>
</comment>
<evidence type="ECO:0000256" key="2">
    <source>
        <dbReference type="ARBA" id="ARBA00022605"/>
    </source>
</evidence>
<dbReference type="Gene3D" id="3.40.50.720">
    <property type="entry name" value="NAD(P)-binding Rossmann-like Domain"/>
    <property type="match status" value="2"/>
</dbReference>
<keyword evidence="3 7" id="KW-0560">Oxidoreductase</keyword>
<reference evidence="7" key="1">
    <citation type="submission" date="2019-08" db="EMBL/GenBank/DDBJ databases">
        <authorList>
            <person name="Kucharzyk K."/>
            <person name="Murdoch R.W."/>
            <person name="Higgins S."/>
            <person name="Loffler F."/>
        </authorList>
    </citation>
    <scope>NUCLEOTIDE SEQUENCE</scope>
</reference>
<dbReference type="EMBL" id="VSSQ01004840">
    <property type="protein sequence ID" value="MPM26842.1"/>
    <property type="molecule type" value="Genomic_DNA"/>
</dbReference>
<feature type="domain" description="D-isomer specific 2-hydroxyacid dehydrogenase catalytic" evidence="5">
    <location>
        <begin position="10"/>
        <end position="323"/>
    </location>
</feature>
<dbReference type="EC" id="1.1.1.-" evidence="7"/>
<dbReference type="InterPro" id="IPR029753">
    <property type="entry name" value="D-isomer_DH_CS"/>
</dbReference>
<evidence type="ECO:0000256" key="3">
    <source>
        <dbReference type="ARBA" id="ARBA00023002"/>
    </source>
</evidence>
<dbReference type="SUPFAM" id="SSF52283">
    <property type="entry name" value="Formate/glycerate dehydrogenase catalytic domain-like"/>
    <property type="match status" value="1"/>
</dbReference>
<gene>
    <name evidence="7" type="ORF">SDC9_73347</name>
</gene>
<sequence>MKNNPIMKKILITTALHRESLAELFEKFEVFMPQDKDMKRDQVLEMISDYEVVIPNFSFFTDKEIMDRGVRLEVIANYGVGYNNIDVEYATQKGIVVTNIPKTTCEPTAELAFALLLAAGRRIGYYDRKLREHRAVDWGVYGDAGLPIFGKTLGIIGMGRIGQALARRAVASGMNIIYHNRNRLSPEIEERYGASYVSFDELLRMADFISLNAPSTSQTLKLIGEKEFSVMKPTAVFINTARGNMVDEKALAQALKEKKIWAAGLDVYENEPKISSELLVLDNVVLSPHAGTRTIEDRHRMAEEMVHNIIGFYEGKYEVSRVN</sequence>
<dbReference type="PANTHER" id="PTHR42789">
    <property type="entry name" value="D-ISOMER SPECIFIC 2-HYDROXYACID DEHYDROGENASE FAMILY PROTEIN (AFU_ORTHOLOGUE AFUA_6G10090)"/>
    <property type="match status" value="1"/>
</dbReference>
<dbReference type="InterPro" id="IPR006140">
    <property type="entry name" value="D-isomer_DH_NAD-bd"/>
</dbReference>
<dbReference type="GO" id="GO:0008652">
    <property type="term" value="P:amino acid biosynthetic process"/>
    <property type="evidence" value="ECO:0007669"/>
    <property type="project" value="UniProtKB-KW"/>
</dbReference>
<dbReference type="PROSITE" id="PS00670">
    <property type="entry name" value="D_2_HYDROXYACID_DH_2"/>
    <property type="match status" value="1"/>
</dbReference>
<dbReference type="FunFam" id="3.40.50.720:FF:000203">
    <property type="entry name" value="D-3-phosphoglycerate dehydrogenase (SerA)"/>
    <property type="match status" value="1"/>
</dbReference>
<dbReference type="InterPro" id="IPR050857">
    <property type="entry name" value="D-2-hydroxyacid_DH"/>
</dbReference>
<dbReference type="Pfam" id="PF00389">
    <property type="entry name" value="2-Hacid_dh"/>
    <property type="match status" value="1"/>
</dbReference>
<keyword evidence="4" id="KW-0520">NAD</keyword>
<comment type="similarity">
    <text evidence="1">Belongs to the D-isomer specific 2-hydroxyacid dehydrogenase family.</text>
</comment>
<dbReference type="InterPro" id="IPR029752">
    <property type="entry name" value="D-isomer_DH_CS1"/>
</dbReference>
<protein>
    <submittedName>
        <fullName evidence="7">Putative 2-hydroxyacid dehydrogenase</fullName>
        <ecNumber evidence="7">1.1.1.-</ecNumber>
    </submittedName>
</protein>
<dbReference type="InterPro" id="IPR006139">
    <property type="entry name" value="D-isomer_2_OHA_DH_cat_dom"/>
</dbReference>
<dbReference type="SUPFAM" id="SSF51735">
    <property type="entry name" value="NAD(P)-binding Rossmann-fold domains"/>
    <property type="match status" value="1"/>
</dbReference>
<proteinExistence type="inferred from homology"/>
<dbReference type="PROSITE" id="PS00065">
    <property type="entry name" value="D_2_HYDROXYACID_DH_1"/>
    <property type="match status" value="1"/>
</dbReference>
<evidence type="ECO:0000259" key="5">
    <source>
        <dbReference type="Pfam" id="PF00389"/>
    </source>
</evidence>
<dbReference type="AlphaFoldDB" id="A0A644YDW5"/>
<dbReference type="GO" id="GO:0051287">
    <property type="term" value="F:NAD binding"/>
    <property type="evidence" value="ECO:0007669"/>
    <property type="project" value="InterPro"/>
</dbReference>
<evidence type="ECO:0000259" key="6">
    <source>
        <dbReference type="Pfam" id="PF02826"/>
    </source>
</evidence>
<dbReference type="GO" id="GO:0016616">
    <property type="term" value="F:oxidoreductase activity, acting on the CH-OH group of donors, NAD or NADP as acceptor"/>
    <property type="evidence" value="ECO:0007669"/>
    <property type="project" value="InterPro"/>
</dbReference>
<evidence type="ECO:0000256" key="1">
    <source>
        <dbReference type="ARBA" id="ARBA00005854"/>
    </source>
</evidence>
<accession>A0A644YDW5</accession>
<evidence type="ECO:0000313" key="7">
    <source>
        <dbReference type="EMBL" id="MPM26842.1"/>
    </source>
</evidence>
<dbReference type="PANTHER" id="PTHR42789:SF1">
    <property type="entry name" value="D-ISOMER SPECIFIC 2-HYDROXYACID DEHYDROGENASE FAMILY PROTEIN (AFU_ORTHOLOGUE AFUA_6G10090)"/>
    <property type="match status" value="1"/>
</dbReference>
<evidence type="ECO:0000256" key="4">
    <source>
        <dbReference type="ARBA" id="ARBA00023027"/>
    </source>
</evidence>
<name>A0A644YDW5_9ZZZZ</name>